<dbReference type="AlphaFoldDB" id="A0A4Q0MIT0"/>
<accession>A0A4Q0MIT0</accession>
<dbReference type="RefSeq" id="WP_128777407.1">
    <property type="nucleotide sequence ID" value="NZ_RYFI01000008.1"/>
</dbReference>
<sequence length="114" mass="13201">MKKTLLYSLAAAFAISGVAETAPVLAADGGRSAPPSLDELRASVRADAMMRLALGEVDRVGHTRYHRHRYAPRRRVVPRRFTLRYIHRPGRSCRRWVGRRCYYTPRPLRPFRQR</sequence>
<comment type="caution">
    <text evidence="2">The sequence shown here is derived from an EMBL/GenBank/DDBJ whole genome shotgun (WGS) entry which is preliminary data.</text>
</comment>
<dbReference type="OrthoDB" id="9932265at2"/>
<evidence type="ECO:0000256" key="1">
    <source>
        <dbReference type="SAM" id="SignalP"/>
    </source>
</evidence>
<evidence type="ECO:0000313" key="3">
    <source>
        <dbReference type="Proteomes" id="UP000289708"/>
    </source>
</evidence>
<gene>
    <name evidence="2" type="ORF">EK403_10340</name>
</gene>
<dbReference type="Proteomes" id="UP000289708">
    <property type="component" value="Unassembled WGS sequence"/>
</dbReference>
<organism evidence="2 3">
    <name type="scientific">Hansschlegelia zhihuaiae</name>
    <dbReference type="NCBI Taxonomy" id="405005"/>
    <lineage>
        <taxon>Bacteria</taxon>
        <taxon>Pseudomonadati</taxon>
        <taxon>Pseudomonadota</taxon>
        <taxon>Alphaproteobacteria</taxon>
        <taxon>Hyphomicrobiales</taxon>
        <taxon>Methylopilaceae</taxon>
        <taxon>Hansschlegelia</taxon>
    </lineage>
</organism>
<dbReference type="EMBL" id="RYFI01000008">
    <property type="protein sequence ID" value="RXF73577.1"/>
    <property type="molecule type" value="Genomic_DNA"/>
</dbReference>
<keyword evidence="1" id="KW-0732">Signal</keyword>
<evidence type="ECO:0000313" key="2">
    <source>
        <dbReference type="EMBL" id="RXF73577.1"/>
    </source>
</evidence>
<proteinExistence type="predicted"/>
<protein>
    <submittedName>
        <fullName evidence="2">Uncharacterized protein</fullName>
    </submittedName>
</protein>
<name>A0A4Q0MIT0_9HYPH</name>
<feature type="chain" id="PRO_5020578040" evidence="1">
    <location>
        <begin position="27"/>
        <end position="114"/>
    </location>
</feature>
<keyword evidence="3" id="KW-1185">Reference proteome</keyword>
<feature type="signal peptide" evidence="1">
    <location>
        <begin position="1"/>
        <end position="26"/>
    </location>
</feature>
<reference evidence="2 3" key="1">
    <citation type="submission" date="2018-12" db="EMBL/GenBank/DDBJ databases">
        <title>bacterium Hansschlegelia zhihuaiae S113.</title>
        <authorList>
            <person name="He J."/>
        </authorList>
    </citation>
    <scope>NUCLEOTIDE SEQUENCE [LARGE SCALE GENOMIC DNA]</scope>
    <source>
        <strain evidence="2 3">S 113</strain>
    </source>
</reference>